<feature type="transmembrane region" description="Helical" evidence="1">
    <location>
        <begin position="12"/>
        <end position="33"/>
    </location>
</feature>
<keyword evidence="1" id="KW-1133">Transmembrane helix</keyword>
<evidence type="ECO:0000313" key="2">
    <source>
        <dbReference type="EMBL" id="GAF83984.1"/>
    </source>
</evidence>
<gene>
    <name evidence="2" type="ORF">S01H1_04354</name>
</gene>
<dbReference type="EMBL" id="BARS01002304">
    <property type="protein sequence ID" value="GAF83984.1"/>
    <property type="molecule type" value="Genomic_DNA"/>
</dbReference>
<feature type="transmembrane region" description="Helical" evidence="1">
    <location>
        <begin position="45"/>
        <end position="65"/>
    </location>
</feature>
<sequence>MILSLILPTAGLFLAAVVNLLADLLIVVVRFIADLNISQILIGKVPIDLVILYYAIIIFAAFCYFKRPAIKKIAVTVMVLLLLVSLATIKWQRTYHNNLTLNCLDVGHGQAIVMQLPPNETIVFDTGSLSKSNVEGRILQ</sequence>
<evidence type="ECO:0008006" key="3">
    <source>
        <dbReference type="Google" id="ProtNLM"/>
    </source>
</evidence>
<dbReference type="AlphaFoldDB" id="X0SSP5"/>
<feature type="non-terminal residue" evidence="2">
    <location>
        <position position="140"/>
    </location>
</feature>
<organism evidence="2">
    <name type="scientific">marine sediment metagenome</name>
    <dbReference type="NCBI Taxonomy" id="412755"/>
    <lineage>
        <taxon>unclassified sequences</taxon>
        <taxon>metagenomes</taxon>
        <taxon>ecological metagenomes</taxon>
    </lineage>
</organism>
<keyword evidence="1" id="KW-0812">Transmembrane</keyword>
<accession>X0SSP5</accession>
<keyword evidence="1" id="KW-0472">Membrane</keyword>
<reference evidence="2" key="1">
    <citation type="journal article" date="2014" name="Front. Microbiol.">
        <title>High frequency of phylogenetically diverse reductive dehalogenase-homologous genes in deep subseafloor sedimentary metagenomes.</title>
        <authorList>
            <person name="Kawai M."/>
            <person name="Futagami T."/>
            <person name="Toyoda A."/>
            <person name="Takaki Y."/>
            <person name="Nishi S."/>
            <person name="Hori S."/>
            <person name="Arai W."/>
            <person name="Tsubouchi T."/>
            <person name="Morono Y."/>
            <person name="Uchiyama I."/>
            <person name="Ito T."/>
            <person name="Fujiyama A."/>
            <person name="Inagaki F."/>
            <person name="Takami H."/>
        </authorList>
    </citation>
    <scope>NUCLEOTIDE SEQUENCE</scope>
    <source>
        <strain evidence="2">Expedition CK06-06</strain>
    </source>
</reference>
<protein>
    <recommendedName>
        <fullName evidence="3">ComEC/Rec2-related protein domain-containing protein</fullName>
    </recommendedName>
</protein>
<feature type="transmembrane region" description="Helical" evidence="1">
    <location>
        <begin position="72"/>
        <end position="91"/>
    </location>
</feature>
<evidence type="ECO:0000256" key="1">
    <source>
        <dbReference type="SAM" id="Phobius"/>
    </source>
</evidence>
<name>X0SSP5_9ZZZZ</name>
<proteinExistence type="predicted"/>
<comment type="caution">
    <text evidence="2">The sequence shown here is derived from an EMBL/GenBank/DDBJ whole genome shotgun (WGS) entry which is preliminary data.</text>
</comment>